<keyword evidence="3" id="KW-1185">Reference proteome</keyword>
<dbReference type="InterPro" id="IPR050625">
    <property type="entry name" value="ParA/MinD_ATPase"/>
</dbReference>
<gene>
    <name evidence="2" type="ORF">ANI01nite_32580</name>
</gene>
<dbReference type="InterPro" id="IPR002586">
    <property type="entry name" value="CobQ/CobB/MinD/ParA_Nub-bd_dom"/>
</dbReference>
<organism evidence="2 3">
    <name type="scientific">Glutamicibacter nicotianae</name>
    <name type="common">Arthrobacter nicotianae</name>
    <dbReference type="NCBI Taxonomy" id="37929"/>
    <lineage>
        <taxon>Bacteria</taxon>
        <taxon>Bacillati</taxon>
        <taxon>Actinomycetota</taxon>
        <taxon>Actinomycetes</taxon>
        <taxon>Micrococcales</taxon>
        <taxon>Micrococcaceae</taxon>
        <taxon>Glutamicibacter</taxon>
    </lineage>
</organism>
<protein>
    <submittedName>
        <fullName evidence="2">Pilus biosynthesis protein CpaE</fullName>
    </submittedName>
</protein>
<dbReference type="PANTHER" id="PTHR43384">
    <property type="entry name" value="SEPTUM SITE-DETERMINING PROTEIN MIND HOMOLOG, CHLOROPLASTIC-RELATED"/>
    <property type="match status" value="1"/>
</dbReference>
<evidence type="ECO:0000313" key="2">
    <source>
        <dbReference type="EMBL" id="GEC14055.1"/>
    </source>
</evidence>
<reference evidence="2 3" key="1">
    <citation type="submission" date="2019-06" db="EMBL/GenBank/DDBJ databases">
        <title>Whole genome shotgun sequence of Glutamicibacter nicotianae NBRC 14234.</title>
        <authorList>
            <person name="Hosoyama A."/>
            <person name="Uohara A."/>
            <person name="Ohji S."/>
            <person name="Ichikawa N."/>
        </authorList>
    </citation>
    <scope>NUCLEOTIDE SEQUENCE [LARGE SCALE GENOMIC DNA]</scope>
    <source>
        <strain evidence="2 3">NBRC 14234</strain>
    </source>
</reference>
<dbReference type="RefSeq" id="WP_141359295.1">
    <property type="nucleotide sequence ID" value="NZ_BAAAWM010000001.1"/>
</dbReference>
<evidence type="ECO:0000313" key="3">
    <source>
        <dbReference type="Proteomes" id="UP000316242"/>
    </source>
</evidence>
<evidence type="ECO:0000259" key="1">
    <source>
        <dbReference type="Pfam" id="PF01656"/>
    </source>
</evidence>
<dbReference type="Pfam" id="PF01656">
    <property type="entry name" value="CbiA"/>
    <property type="match status" value="1"/>
</dbReference>
<dbReference type="Proteomes" id="UP000316242">
    <property type="component" value="Unassembled WGS sequence"/>
</dbReference>
<dbReference type="InterPro" id="IPR027417">
    <property type="entry name" value="P-loop_NTPase"/>
</dbReference>
<accession>A0ABQ0RR65</accession>
<name>A0ABQ0RR65_GLUNI</name>
<comment type="caution">
    <text evidence="2">The sequence shown here is derived from an EMBL/GenBank/DDBJ whole genome shotgun (WGS) entry which is preliminary data.</text>
</comment>
<sequence length="415" mass="44545">MSISVVVLGDQEKIVRQIEGYRGELMVTRACADIAEAIAACDTGMADALIIADAQLVPPMEQLDALLLQQTAVVLLFDRPENWQPLPDVLHLPSASAMAELEGRIRTAVQSLTHAGADAALGGFEPEDDGNGQSGRIVSFWSAPGSPGRSTVALNYAVEVAGAGKTVVLLDADTYAASIAIQLGLMDESASIAQLCRAIDVGTSDVARLDAACSLVQVGEATMRVATGIPRASRWPEVRASALRRAAMLLKVHYDYVVLDLAPYIELDEQLSFDTQAPQRNAVTVEMLQCSDELFMIVRADSLGIPRALRAIDELDEALPGLKPRIVFNRVGSSSTGRNPKRRLIEAWDRFGPTHDVAGYLPEDHAVCNASVLGGSPLLEIAPKCLLRTEIRALAGIKSTDSAKKRNSRRIRTEA</sequence>
<proteinExistence type="predicted"/>
<dbReference type="EMBL" id="BJNE01000028">
    <property type="protein sequence ID" value="GEC14055.1"/>
    <property type="molecule type" value="Genomic_DNA"/>
</dbReference>
<dbReference type="SUPFAM" id="SSF52540">
    <property type="entry name" value="P-loop containing nucleoside triphosphate hydrolases"/>
    <property type="match status" value="1"/>
</dbReference>
<feature type="domain" description="CobQ/CobB/MinD/ParA nucleotide binding" evidence="1">
    <location>
        <begin position="145"/>
        <end position="371"/>
    </location>
</feature>
<dbReference type="Gene3D" id="3.40.50.300">
    <property type="entry name" value="P-loop containing nucleotide triphosphate hydrolases"/>
    <property type="match status" value="1"/>
</dbReference>
<dbReference type="PANTHER" id="PTHR43384:SF13">
    <property type="entry name" value="SLR0110 PROTEIN"/>
    <property type="match status" value="1"/>
</dbReference>